<sequence>MTSEVEVTRTLLVAMTVSVLLALCPYVSRGTVSLSATTDNGTVNPHADTDHCGSCHILVKDDLLRNDVATIKKSELKGGPVEVCRQCHGIGFGHGVGKKPAMNRENLPLDAAGVITCALTCHDIHLAEAKDPRQKQYFLRLPSDTLCYSCHDK</sequence>
<evidence type="ECO:0000313" key="1">
    <source>
        <dbReference type="EMBL" id="BDV43361.1"/>
    </source>
</evidence>
<dbReference type="InterPro" id="IPR036280">
    <property type="entry name" value="Multihaem_cyt_sf"/>
</dbReference>
<gene>
    <name evidence="1" type="ORF">GURASL_22840</name>
</gene>
<protein>
    <submittedName>
        <fullName evidence="1">Cytochrome c</fullName>
    </submittedName>
</protein>
<reference evidence="1 2" key="1">
    <citation type="submission" date="2022-12" db="EMBL/GenBank/DDBJ databases">
        <title>Polyphasic characterization of Geotalea uranireducens NIT-SL11 newly isolated from a complex of sewage sludge and microbially reduced graphene oxide.</title>
        <authorList>
            <person name="Xie L."/>
            <person name="Yoshida N."/>
            <person name="Meng L."/>
        </authorList>
    </citation>
    <scope>NUCLEOTIDE SEQUENCE [LARGE SCALE GENOMIC DNA]</scope>
    <source>
        <strain evidence="1 2">NIT-SL11</strain>
    </source>
</reference>
<keyword evidence="2" id="KW-1185">Reference proteome</keyword>
<evidence type="ECO:0000313" key="2">
    <source>
        <dbReference type="Proteomes" id="UP001317705"/>
    </source>
</evidence>
<dbReference type="Proteomes" id="UP001317705">
    <property type="component" value="Chromosome"/>
</dbReference>
<name>A0ABN6VWI6_9BACT</name>
<dbReference type="EMBL" id="AP027151">
    <property type="protein sequence ID" value="BDV43361.1"/>
    <property type="molecule type" value="Genomic_DNA"/>
</dbReference>
<proteinExistence type="predicted"/>
<dbReference type="Gene3D" id="3.90.10.10">
    <property type="entry name" value="Cytochrome C3"/>
    <property type="match status" value="1"/>
</dbReference>
<accession>A0ABN6VWI6</accession>
<dbReference type="SUPFAM" id="SSF48695">
    <property type="entry name" value="Multiheme cytochromes"/>
    <property type="match status" value="1"/>
</dbReference>
<organism evidence="1 2">
    <name type="scientific">Geotalea uraniireducens</name>
    <dbReference type="NCBI Taxonomy" id="351604"/>
    <lineage>
        <taxon>Bacteria</taxon>
        <taxon>Pseudomonadati</taxon>
        <taxon>Thermodesulfobacteriota</taxon>
        <taxon>Desulfuromonadia</taxon>
        <taxon>Geobacterales</taxon>
        <taxon>Geobacteraceae</taxon>
        <taxon>Geotalea</taxon>
    </lineage>
</organism>